<feature type="transmembrane region" description="Helical" evidence="1">
    <location>
        <begin position="120"/>
        <end position="139"/>
    </location>
</feature>
<dbReference type="HOGENOM" id="CLU_524597_0_0_7"/>
<keyword evidence="1" id="KW-0472">Membrane</keyword>
<feature type="transmembrane region" description="Helical" evidence="1">
    <location>
        <begin position="174"/>
        <end position="203"/>
    </location>
</feature>
<feature type="transmembrane region" description="Helical" evidence="1">
    <location>
        <begin position="288"/>
        <end position="307"/>
    </location>
</feature>
<dbReference type="eggNOG" id="ENOG5033F4E">
    <property type="taxonomic scope" value="Bacteria"/>
</dbReference>
<keyword evidence="1" id="KW-1133">Transmembrane helix</keyword>
<reference evidence="2 3" key="1">
    <citation type="journal article" date="2013" name="Genome Announc.">
        <title>Complete genome sequence of Myxococcus stipitatus strain DSM 14675, a fruiting myxobacterium.</title>
        <authorList>
            <person name="Huntley S."/>
            <person name="Kneip S."/>
            <person name="Treuner-Lange A."/>
            <person name="Sogaard-Andersen L."/>
        </authorList>
    </citation>
    <scope>NUCLEOTIDE SEQUENCE [LARGE SCALE GENOMIC DNA]</scope>
    <source>
        <strain evidence="3">DSM 14675 / JCM 12634 / Mx s8</strain>
    </source>
</reference>
<dbReference type="RefSeq" id="WP_015352347.1">
    <property type="nucleotide sequence ID" value="NC_020126.1"/>
</dbReference>
<feature type="transmembrane region" description="Helical" evidence="1">
    <location>
        <begin position="223"/>
        <end position="246"/>
    </location>
</feature>
<proteinExistence type="predicted"/>
<feature type="transmembrane region" description="Helical" evidence="1">
    <location>
        <begin position="88"/>
        <end position="108"/>
    </location>
</feature>
<dbReference type="PATRIC" id="fig|1278073.3.peg.6927"/>
<accession>L7UJ99</accession>
<dbReference type="KEGG" id="msd:MYSTI_06820"/>
<keyword evidence="1" id="KW-0812">Transmembrane</keyword>
<feature type="transmembrane region" description="Helical" evidence="1">
    <location>
        <begin position="344"/>
        <end position="364"/>
    </location>
</feature>
<sequence>MRSPLRTRTTTEVFRALGTVALLLLLPWVVYGSVVSLSYGLRDDYAILREAREEPGKILKVCGAMGRPLYGWLLDRSSRAAGDVRGLGGLRALAVAGLGMLALAVFLLLKAEGWSRGPALLLAAFLTVIPSAQVVASWGICWPQAVALLLSVGAFALARVGLREGPRGPRGWSLCVGAAVALAASMLVYQASGPFYAVLLAAVVVTRRYEDPRALARGLGGHLLVVIAGLGLAYVVTRMSFALGVFSPSPRMALERHFVDKAVWFVSKVLPNALALNVLDDSDTSPSWGYWLMVGGTLALVVAGLVAEGRRAGRVAVGTWVLAMVGLMGLAYCASLLASERWPTYRTLFALTGVWSVFVFAAVVKLGALWPTRGSHLALLLLTVFVVGSAGVARQQSLELFAWPQGRELALMRQGAAALETSRPSRVFVLTARQKDTSAHRRYLDEFGSISVDTEWVAKELFATAVRERFPQERDLSALYRFDAGPVAPDARGYDILVDMRQLRSASTRSIQQAR</sequence>
<name>L7UJ99_MYXSD</name>
<evidence type="ECO:0008006" key="4">
    <source>
        <dbReference type="Google" id="ProtNLM"/>
    </source>
</evidence>
<keyword evidence="3" id="KW-1185">Reference proteome</keyword>
<feature type="transmembrane region" description="Helical" evidence="1">
    <location>
        <begin position="376"/>
        <end position="393"/>
    </location>
</feature>
<feature type="transmembrane region" description="Helical" evidence="1">
    <location>
        <begin position="319"/>
        <end position="338"/>
    </location>
</feature>
<dbReference type="Proteomes" id="UP000011131">
    <property type="component" value="Chromosome"/>
</dbReference>
<gene>
    <name evidence="2" type="ordered locus">MYSTI_06820</name>
</gene>
<protein>
    <recommendedName>
        <fullName evidence="4">Glycosyltransferase RgtA/B/C/D-like domain-containing protein</fullName>
    </recommendedName>
</protein>
<organism evidence="2 3">
    <name type="scientific">Myxococcus stipitatus (strain DSM 14675 / JCM 12634 / Mx s8)</name>
    <dbReference type="NCBI Taxonomy" id="1278073"/>
    <lineage>
        <taxon>Bacteria</taxon>
        <taxon>Pseudomonadati</taxon>
        <taxon>Myxococcota</taxon>
        <taxon>Myxococcia</taxon>
        <taxon>Myxococcales</taxon>
        <taxon>Cystobacterineae</taxon>
        <taxon>Myxococcaceae</taxon>
        <taxon>Myxococcus</taxon>
    </lineage>
</organism>
<dbReference type="AlphaFoldDB" id="L7UJ99"/>
<evidence type="ECO:0000313" key="3">
    <source>
        <dbReference type="Proteomes" id="UP000011131"/>
    </source>
</evidence>
<evidence type="ECO:0000313" key="2">
    <source>
        <dbReference type="EMBL" id="AGC48093.1"/>
    </source>
</evidence>
<dbReference type="EMBL" id="CP004025">
    <property type="protein sequence ID" value="AGC48093.1"/>
    <property type="molecule type" value="Genomic_DNA"/>
</dbReference>
<evidence type="ECO:0000256" key="1">
    <source>
        <dbReference type="SAM" id="Phobius"/>
    </source>
</evidence>